<keyword evidence="6 9" id="KW-0067">ATP-binding</keyword>
<dbReference type="NCBIfam" id="TIGR01727">
    <property type="entry name" value="oligo_HPY"/>
    <property type="match status" value="1"/>
</dbReference>
<dbReference type="InterPro" id="IPR027417">
    <property type="entry name" value="P-loop_NTPase"/>
</dbReference>
<dbReference type="PROSITE" id="PS00211">
    <property type="entry name" value="ABC_TRANSPORTER_1"/>
    <property type="match status" value="1"/>
</dbReference>
<dbReference type="CDD" id="cd03257">
    <property type="entry name" value="ABC_NikE_OppD_transporters"/>
    <property type="match status" value="1"/>
</dbReference>
<gene>
    <name evidence="9" type="ORF">ACFQAU_04200</name>
</gene>
<dbReference type="InterPro" id="IPR017871">
    <property type="entry name" value="ABC_transporter-like_CS"/>
</dbReference>
<evidence type="ECO:0000256" key="3">
    <source>
        <dbReference type="ARBA" id="ARBA00022448"/>
    </source>
</evidence>
<dbReference type="GO" id="GO:0005524">
    <property type="term" value="F:ATP binding"/>
    <property type="evidence" value="ECO:0007669"/>
    <property type="project" value="UniProtKB-KW"/>
</dbReference>
<dbReference type="InterPro" id="IPR013563">
    <property type="entry name" value="Oligopep_ABC_C"/>
</dbReference>
<dbReference type="Pfam" id="PF08352">
    <property type="entry name" value="oligo_HPY"/>
    <property type="match status" value="1"/>
</dbReference>
<sequence>MMLDIRNLRVSIPTERGILNAVRGVDLQIAKGETLCLVGESGCGKSLTATSIMGLLPRYAKVTSDRFQMAGQDLTTRTDGKLAKLRGRDVAMIFQDPTSALNPTLTIGRQLTEGVMRHEKLSRKDANSRAIEMLDRVGIANPAARLTQYPHGFSGGQRQRIMIASALMGRPGLLIADEPTTALDVTIQAQILALLGELQSDLGLSLLLITHDLGVVAAIADDVAVMYAGRIAERAPAADLFAAPRHPYTQGLLAAIPVPGVTPRGSELPAIPGRVPGLIGTMQGCAFRDRCALAGPGCINDPVPRVDTGPGHFVECVKAAEVAA</sequence>
<dbReference type="SUPFAM" id="SSF52540">
    <property type="entry name" value="P-loop containing nucleoside triphosphate hydrolases"/>
    <property type="match status" value="1"/>
</dbReference>
<evidence type="ECO:0000313" key="10">
    <source>
        <dbReference type="Proteomes" id="UP001596403"/>
    </source>
</evidence>
<dbReference type="Gene3D" id="3.40.50.300">
    <property type="entry name" value="P-loop containing nucleotide triphosphate hydrolases"/>
    <property type="match status" value="1"/>
</dbReference>
<dbReference type="Proteomes" id="UP001596403">
    <property type="component" value="Unassembled WGS sequence"/>
</dbReference>
<evidence type="ECO:0000256" key="1">
    <source>
        <dbReference type="ARBA" id="ARBA00004417"/>
    </source>
</evidence>
<evidence type="ECO:0000259" key="8">
    <source>
        <dbReference type="PROSITE" id="PS50893"/>
    </source>
</evidence>
<organism evidence="9 10">
    <name type="scientific">Sulfitobacter profundi</name>
    <dbReference type="NCBI Taxonomy" id="2679961"/>
    <lineage>
        <taxon>Bacteria</taxon>
        <taxon>Pseudomonadati</taxon>
        <taxon>Pseudomonadota</taxon>
        <taxon>Alphaproteobacteria</taxon>
        <taxon>Rhodobacterales</taxon>
        <taxon>Roseobacteraceae</taxon>
        <taxon>Sulfitobacter</taxon>
    </lineage>
</organism>
<keyword evidence="7" id="KW-0472">Membrane</keyword>
<evidence type="ECO:0000256" key="2">
    <source>
        <dbReference type="ARBA" id="ARBA00005417"/>
    </source>
</evidence>
<proteinExistence type="inferred from homology"/>
<comment type="caution">
    <text evidence="9">The sequence shown here is derived from an EMBL/GenBank/DDBJ whole genome shotgun (WGS) entry which is preliminary data.</text>
</comment>
<name>A0ABW1YYV7_9RHOB</name>
<keyword evidence="10" id="KW-1185">Reference proteome</keyword>
<evidence type="ECO:0000256" key="7">
    <source>
        <dbReference type="ARBA" id="ARBA00023136"/>
    </source>
</evidence>
<keyword evidence="5" id="KW-0547">Nucleotide-binding</keyword>
<keyword evidence="3" id="KW-0813">Transport</keyword>
<dbReference type="PANTHER" id="PTHR43297">
    <property type="entry name" value="OLIGOPEPTIDE TRANSPORT ATP-BINDING PROTEIN APPD"/>
    <property type="match status" value="1"/>
</dbReference>
<dbReference type="Pfam" id="PF00005">
    <property type="entry name" value="ABC_tran"/>
    <property type="match status" value="1"/>
</dbReference>
<dbReference type="EMBL" id="JBHSWA010000001">
    <property type="protein sequence ID" value="MFC6641063.1"/>
    <property type="molecule type" value="Genomic_DNA"/>
</dbReference>
<dbReference type="InterPro" id="IPR003593">
    <property type="entry name" value="AAA+_ATPase"/>
</dbReference>
<keyword evidence="4" id="KW-1003">Cell membrane</keyword>
<reference evidence="10" key="1">
    <citation type="journal article" date="2019" name="Int. J. Syst. Evol. Microbiol.">
        <title>The Global Catalogue of Microorganisms (GCM) 10K type strain sequencing project: providing services to taxonomists for standard genome sequencing and annotation.</title>
        <authorList>
            <consortium name="The Broad Institute Genomics Platform"/>
            <consortium name="The Broad Institute Genome Sequencing Center for Infectious Disease"/>
            <person name="Wu L."/>
            <person name="Ma J."/>
        </authorList>
    </citation>
    <scope>NUCLEOTIDE SEQUENCE [LARGE SCALE GENOMIC DNA]</scope>
    <source>
        <strain evidence="10">NBRC 111368</strain>
    </source>
</reference>
<evidence type="ECO:0000256" key="5">
    <source>
        <dbReference type="ARBA" id="ARBA00022741"/>
    </source>
</evidence>
<evidence type="ECO:0000256" key="6">
    <source>
        <dbReference type="ARBA" id="ARBA00022840"/>
    </source>
</evidence>
<dbReference type="RefSeq" id="WP_132445063.1">
    <property type="nucleotide sequence ID" value="NZ_JBHSWA010000001.1"/>
</dbReference>
<comment type="subcellular location">
    <subcellularLocation>
        <location evidence="1">Cell inner membrane</location>
        <topology evidence="1">Peripheral membrane protein</topology>
    </subcellularLocation>
</comment>
<comment type="similarity">
    <text evidence="2">Belongs to the ABC transporter superfamily.</text>
</comment>
<dbReference type="InterPro" id="IPR003439">
    <property type="entry name" value="ABC_transporter-like_ATP-bd"/>
</dbReference>
<feature type="domain" description="ABC transporter" evidence="8">
    <location>
        <begin position="3"/>
        <end position="253"/>
    </location>
</feature>
<accession>A0ABW1YYV7</accession>
<dbReference type="SMART" id="SM00382">
    <property type="entry name" value="AAA"/>
    <property type="match status" value="1"/>
</dbReference>
<dbReference type="PROSITE" id="PS50893">
    <property type="entry name" value="ABC_TRANSPORTER_2"/>
    <property type="match status" value="1"/>
</dbReference>
<evidence type="ECO:0000313" key="9">
    <source>
        <dbReference type="EMBL" id="MFC6641063.1"/>
    </source>
</evidence>
<protein>
    <submittedName>
        <fullName evidence="9">ABC transporter ATP-binding protein</fullName>
    </submittedName>
</protein>
<dbReference type="InterPro" id="IPR050388">
    <property type="entry name" value="ABC_Ni/Peptide_Import"/>
</dbReference>
<evidence type="ECO:0000256" key="4">
    <source>
        <dbReference type="ARBA" id="ARBA00022475"/>
    </source>
</evidence>
<dbReference type="PANTHER" id="PTHR43297:SF2">
    <property type="entry name" value="DIPEPTIDE TRANSPORT ATP-BINDING PROTEIN DPPD"/>
    <property type="match status" value="1"/>
</dbReference>